<gene>
    <name evidence="1" type="ORF">GCM10010994_46060</name>
</gene>
<name>A0A916UR97_9HYPH</name>
<accession>A0A916UR97</accession>
<comment type="caution">
    <text evidence="1">The sequence shown here is derived from an EMBL/GenBank/DDBJ whole genome shotgun (WGS) entry which is preliminary data.</text>
</comment>
<organism evidence="1 2">
    <name type="scientific">Chelatococcus reniformis</name>
    <dbReference type="NCBI Taxonomy" id="1494448"/>
    <lineage>
        <taxon>Bacteria</taxon>
        <taxon>Pseudomonadati</taxon>
        <taxon>Pseudomonadota</taxon>
        <taxon>Alphaproteobacteria</taxon>
        <taxon>Hyphomicrobiales</taxon>
        <taxon>Chelatococcaceae</taxon>
        <taxon>Chelatococcus</taxon>
    </lineage>
</organism>
<protein>
    <submittedName>
        <fullName evidence="1">Uncharacterized protein</fullName>
    </submittedName>
</protein>
<proteinExistence type="predicted"/>
<keyword evidence="2" id="KW-1185">Reference proteome</keyword>
<reference evidence="1" key="1">
    <citation type="journal article" date="2014" name="Int. J. Syst. Evol. Microbiol.">
        <title>Complete genome sequence of Corynebacterium casei LMG S-19264T (=DSM 44701T), isolated from a smear-ripened cheese.</title>
        <authorList>
            <consortium name="US DOE Joint Genome Institute (JGI-PGF)"/>
            <person name="Walter F."/>
            <person name="Albersmeier A."/>
            <person name="Kalinowski J."/>
            <person name="Ruckert C."/>
        </authorList>
    </citation>
    <scope>NUCLEOTIDE SEQUENCE</scope>
    <source>
        <strain evidence="1">CGMCC 1.12919</strain>
    </source>
</reference>
<dbReference type="Proteomes" id="UP000637002">
    <property type="component" value="Unassembled WGS sequence"/>
</dbReference>
<evidence type="ECO:0000313" key="1">
    <source>
        <dbReference type="EMBL" id="GGC82969.1"/>
    </source>
</evidence>
<dbReference type="AlphaFoldDB" id="A0A916UR97"/>
<reference evidence="1" key="2">
    <citation type="submission" date="2020-09" db="EMBL/GenBank/DDBJ databases">
        <authorList>
            <person name="Sun Q."/>
            <person name="Zhou Y."/>
        </authorList>
    </citation>
    <scope>NUCLEOTIDE SEQUENCE</scope>
    <source>
        <strain evidence="1">CGMCC 1.12919</strain>
    </source>
</reference>
<sequence>MHKVPATNHEIRLARTSARREAKALPVVTRIDIYIISIAQYAKLNVIHISDPERARWIIVG</sequence>
<dbReference type="EMBL" id="BMGG01000009">
    <property type="protein sequence ID" value="GGC82969.1"/>
    <property type="molecule type" value="Genomic_DNA"/>
</dbReference>
<evidence type="ECO:0000313" key="2">
    <source>
        <dbReference type="Proteomes" id="UP000637002"/>
    </source>
</evidence>